<name>A0ABR2RG94_9ROSI</name>
<sequence>MGRDFSFHDQWPTKGVAEEWRFKALFHCHEYVASIRVGLFFVGIHKAFLCEENGMERKGVAYVLFGSVNYWDEHHVSGLNFVSLVMTLSMLSIRLIGS</sequence>
<keyword evidence="2" id="KW-1185">Reference proteome</keyword>
<proteinExistence type="predicted"/>
<organism evidence="1 2">
    <name type="scientific">Hibiscus sabdariffa</name>
    <name type="common">roselle</name>
    <dbReference type="NCBI Taxonomy" id="183260"/>
    <lineage>
        <taxon>Eukaryota</taxon>
        <taxon>Viridiplantae</taxon>
        <taxon>Streptophyta</taxon>
        <taxon>Embryophyta</taxon>
        <taxon>Tracheophyta</taxon>
        <taxon>Spermatophyta</taxon>
        <taxon>Magnoliopsida</taxon>
        <taxon>eudicotyledons</taxon>
        <taxon>Gunneridae</taxon>
        <taxon>Pentapetalae</taxon>
        <taxon>rosids</taxon>
        <taxon>malvids</taxon>
        <taxon>Malvales</taxon>
        <taxon>Malvaceae</taxon>
        <taxon>Malvoideae</taxon>
        <taxon>Hibiscus</taxon>
    </lineage>
</organism>
<evidence type="ECO:0000313" key="1">
    <source>
        <dbReference type="EMBL" id="KAK9011965.1"/>
    </source>
</evidence>
<reference evidence="1 2" key="1">
    <citation type="journal article" date="2024" name="G3 (Bethesda)">
        <title>Genome assembly of Hibiscus sabdariffa L. provides insights into metabolisms of medicinal natural products.</title>
        <authorList>
            <person name="Kim T."/>
        </authorList>
    </citation>
    <scope>NUCLEOTIDE SEQUENCE [LARGE SCALE GENOMIC DNA]</scope>
    <source>
        <strain evidence="1">TK-2024</strain>
        <tissue evidence="1">Old leaves</tissue>
    </source>
</reference>
<evidence type="ECO:0000313" key="2">
    <source>
        <dbReference type="Proteomes" id="UP001396334"/>
    </source>
</evidence>
<accession>A0ABR2RG94</accession>
<dbReference type="Proteomes" id="UP001396334">
    <property type="component" value="Unassembled WGS sequence"/>
</dbReference>
<dbReference type="EMBL" id="JBBPBN010000022">
    <property type="protein sequence ID" value="KAK9011965.1"/>
    <property type="molecule type" value="Genomic_DNA"/>
</dbReference>
<comment type="caution">
    <text evidence="1">The sequence shown here is derived from an EMBL/GenBank/DDBJ whole genome shotgun (WGS) entry which is preliminary data.</text>
</comment>
<protein>
    <submittedName>
        <fullName evidence="1">Uncharacterized protein</fullName>
    </submittedName>
</protein>
<gene>
    <name evidence="1" type="ORF">V6N11_040036</name>
</gene>